<dbReference type="SUPFAM" id="SSF110296">
    <property type="entry name" value="Oligoxyloglucan reducing end-specific cellobiohydrolase"/>
    <property type="match status" value="1"/>
</dbReference>
<comment type="caution">
    <text evidence="1">The sequence shown here is derived from an EMBL/GenBank/DDBJ whole genome shotgun (WGS) entry which is preliminary data.</text>
</comment>
<evidence type="ECO:0000313" key="2">
    <source>
        <dbReference type="Proteomes" id="UP000441797"/>
    </source>
</evidence>
<dbReference type="RefSeq" id="WP_105218408.1">
    <property type="nucleotide sequence ID" value="NZ_CAWNSU010000115.1"/>
</dbReference>
<organism evidence="1 2">
    <name type="scientific">Gloeocapsopsis dulcis AAB1 = 1H9</name>
    <dbReference type="NCBI Taxonomy" id="1433147"/>
    <lineage>
        <taxon>Bacteria</taxon>
        <taxon>Bacillati</taxon>
        <taxon>Cyanobacteriota</taxon>
        <taxon>Cyanophyceae</taxon>
        <taxon>Oscillatoriophycideae</taxon>
        <taxon>Chroococcales</taxon>
        <taxon>Chroococcaceae</taxon>
        <taxon>Gloeocapsopsis</taxon>
        <taxon>Gloeocapsopsis dulcis</taxon>
    </lineage>
</organism>
<evidence type="ECO:0008006" key="3">
    <source>
        <dbReference type="Google" id="ProtNLM"/>
    </source>
</evidence>
<dbReference type="OrthoDB" id="9757947at2"/>
<evidence type="ECO:0000313" key="1">
    <source>
        <dbReference type="EMBL" id="MUL34981.1"/>
    </source>
</evidence>
<gene>
    <name evidence="1" type="ORF">BWI75_01030</name>
</gene>
<sequence length="320" mass="34521">MTGFVQQTMASSEVDASHDEPLIVGTNKGLLSFSKSEQRIELEGHNITAIAPSLNGLWVVVDRKSVWHRGDRGEWQVVASTIQDLQLNCIQPLNGKVLVGTSQAHLLWLAHGSIEFINSFDLAPGRDEWYTPWGGSPAVRSLAVGHSGELYTNVHVGGILRSKDRGHSWQPTIDLHSDVHQVLTVPERPGLVLAATAKGLAISINGGDSWSFDQANLHATYSRAVAVCDKTILMSTSLGPSGAKAAIYRRVLDQPGTFEKCEQGLPQWFSDNINTGSLATLKDKAAFGTSDGQLFVSEDAGLTWKQLASGLPPIRCVGFS</sequence>
<dbReference type="AlphaFoldDB" id="A0A6N8FP89"/>
<name>A0A6N8FP89_9CHRO</name>
<reference evidence="1 2" key="1">
    <citation type="journal article" date="2019" name="Front. Microbiol.">
        <title>Genomic Features for Desiccation Tolerance and Sugar Biosynthesis in the Extremophile Gloeocapsopsis sp. UTEX B3054.</title>
        <authorList>
            <person name="Urrejola C."/>
            <person name="Alcorta J."/>
            <person name="Salas L."/>
            <person name="Vasquez M."/>
            <person name="Polz M.F."/>
            <person name="Vicuna R."/>
            <person name="Diez B."/>
        </authorList>
    </citation>
    <scope>NUCLEOTIDE SEQUENCE [LARGE SCALE GENOMIC DNA]</scope>
    <source>
        <strain evidence="1 2">1H9</strain>
    </source>
</reference>
<dbReference type="Gene3D" id="2.130.10.10">
    <property type="entry name" value="YVTN repeat-like/Quinoprotein amine dehydrogenase"/>
    <property type="match status" value="1"/>
</dbReference>
<dbReference type="Proteomes" id="UP000441797">
    <property type="component" value="Unassembled WGS sequence"/>
</dbReference>
<accession>A0A6N8FP89</accession>
<dbReference type="EMBL" id="NAPY01000001">
    <property type="protein sequence ID" value="MUL34981.1"/>
    <property type="molecule type" value="Genomic_DNA"/>
</dbReference>
<protein>
    <recommendedName>
        <fullName evidence="3">Glycosyl hydrolase</fullName>
    </recommendedName>
</protein>
<proteinExistence type="predicted"/>
<keyword evidence="2" id="KW-1185">Reference proteome</keyword>
<dbReference type="InterPro" id="IPR015943">
    <property type="entry name" value="WD40/YVTN_repeat-like_dom_sf"/>
</dbReference>